<dbReference type="PROSITE" id="PS50931">
    <property type="entry name" value="HTH_LYSR"/>
    <property type="match status" value="1"/>
</dbReference>
<evidence type="ECO:0000313" key="7">
    <source>
        <dbReference type="Proteomes" id="UP001596104"/>
    </source>
</evidence>
<dbReference type="SUPFAM" id="SSF46785">
    <property type="entry name" value="Winged helix' DNA-binding domain"/>
    <property type="match status" value="1"/>
</dbReference>
<sequence>MRDLRLDQLDSFRQVIALGSFSAAAERLGLSQPAVSLQIRELERRLGVTLIERVGRRAQPTAAGSELLDHAGRIEAAVAAAQEAMARHATGAMGRVRIGTGATACIFLLPPLLRELRQHHPTLEITVSTGNSADIVKAIEDNQIDIGLVSLPAAGRSLQVTPLLDDAFVVIAPPGMELPPRLTPEALARLPVLLFEPGGITRRIADEWFARAGVTLKPVMSLGSVEAIKRLVGAGLGCAILPSMAVRDESEGLIVRPLSPRVHRTLGLVLRKDKPLHRGLRETLKALRALHARLSLHS</sequence>
<dbReference type="Pfam" id="PF00126">
    <property type="entry name" value="HTH_1"/>
    <property type="match status" value="1"/>
</dbReference>
<keyword evidence="2" id="KW-0805">Transcription regulation</keyword>
<comment type="similarity">
    <text evidence="1">Belongs to the LysR transcriptional regulatory family.</text>
</comment>
<evidence type="ECO:0000256" key="2">
    <source>
        <dbReference type="ARBA" id="ARBA00023015"/>
    </source>
</evidence>
<proteinExistence type="inferred from homology"/>
<dbReference type="InterPro" id="IPR036388">
    <property type="entry name" value="WH-like_DNA-bd_sf"/>
</dbReference>
<name>A0ABW0H529_9HYPH</name>
<dbReference type="SUPFAM" id="SSF53850">
    <property type="entry name" value="Periplasmic binding protein-like II"/>
    <property type="match status" value="1"/>
</dbReference>
<gene>
    <name evidence="6" type="ORF">ACFPPC_03670</name>
</gene>
<keyword evidence="3" id="KW-0238">DNA-binding</keyword>
<dbReference type="Proteomes" id="UP001596104">
    <property type="component" value="Unassembled WGS sequence"/>
</dbReference>
<dbReference type="InterPro" id="IPR005119">
    <property type="entry name" value="LysR_subst-bd"/>
</dbReference>
<dbReference type="Gene3D" id="3.40.190.10">
    <property type="entry name" value="Periplasmic binding protein-like II"/>
    <property type="match status" value="2"/>
</dbReference>
<evidence type="ECO:0000313" key="6">
    <source>
        <dbReference type="EMBL" id="MFC5391737.1"/>
    </source>
</evidence>
<keyword evidence="7" id="KW-1185">Reference proteome</keyword>
<evidence type="ECO:0000256" key="3">
    <source>
        <dbReference type="ARBA" id="ARBA00023125"/>
    </source>
</evidence>
<dbReference type="EMBL" id="JBHSLV010000007">
    <property type="protein sequence ID" value="MFC5391737.1"/>
    <property type="molecule type" value="Genomic_DNA"/>
</dbReference>
<dbReference type="PANTHER" id="PTHR30419">
    <property type="entry name" value="HTH-TYPE TRANSCRIPTIONAL REGULATOR YBHD"/>
    <property type="match status" value="1"/>
</dbReference>
<dbReference type="Pfam" id="PF03466">
    <property type="entry name" value="LysR_substrate"/>
    <property type="match status" value="1"/>
</dbReference>
<comment type="caution">
    <text evidence="6">The sequence shown here is derived from an EMBL/GenBank/DDBJ whole genome shotgun (WGS) entry which is preliminary data.</text>
</comment>
<reference evidence="7" key="1">
    <citation type="journal article" date="2019" name="Int. J. Syst. Evol. Microbiol.">
        <title>The Global Catalogue of Microorganisms (GCM) 10K type strain sequencing project: providing services to taxonomists for standard genome sequencing and annotation.</title>
        <authorList>
            <consortium name="The Broad Institute Genomics Platform"/>
            <consortium name="The Broad Institute Genome Sequencing Center for Infectious Disease"/>
            <person name="Wu L."/>
            <person name="Ma J."/>
        </authorList>
    </citation>
    <scope>NUCLEOTIDE SEQUENCE [LARGE SCALE GENOMIC DNA]</scope>
    <source>
        <strain evidence="7">CGMCC 1.16326</strain>
    </source>
</reference>
<organism evidence="6 7">
    <name type="scientific">Bosea vestrisii</name>
    <dbReference type="NCBI Taxonomy" id="151416"/>
    <lineage>
        <taxon>Bacteria</taxon>
        <taxon>Pseudomonadati</taxon>
        <taxon>Pseudomonadota</taxon>
        <taxon>Alphaproteobacteria</taxon>
        <taxon>Hyphomicrobiales</taxon>
        <taxon>Boseaceae</taxon>
        <taxon>Bosea</taxon>
    </lineage>
</organism>
<dbReference type="InterPro" id="IPR000847">
    <property type="entry name" value="LysR_HTH_N"/>
</dbReference>
<protein>
    <submittedName>
        <fullName evidence="6">LysR family transcriptional regulator</fullName>
    </submittedName>
</protein>
<keyword evidence="4" id="KW-0804">Transcription</keyword>
<feature type="domain" description="HTH lysR-type" evidence="5">
    <location>
        <begin position="4"/>
        <end position="61"/>
    </location>
</feature>
<evidence type="ECO:0000256" key="4">
    <source>
        <dbReference type="ARBA" id="ARBA00023163"/>
    </source>
</evidence>
<dbReference type="PRINTS" id="PR00039">
    <property type="entry name" value="HTHLYSR"/>
</dbReference>
<accession>A0ABW0H529</accession>
<dbReference type="CDD" id="cd05466">
    <property type="entry name" value="PBP2_LTTR_substrate"/>
    <property type="match status" value="1"/>
</dbReference>
<dbReference type="InterPro" id="IPR036390">
    <property type="entry name" value="WH_DNA-bd_sf"/>
</dbReference>
<dbReference type="Gene3D" id="1.10.10.10">
    <property type="entry name" value="Winged helix-like DNA-binding domain superfamily/Winged helix DNA-binding domain"/>
    <property type="match status" value="1"/>
</dbReference>
<dbReference type="RefSeq" id="WP_291674865.1">
    <property type="nucleotide sequence ID" value="NZ_JBHSLV010000007.1"/>
</dbReference>
<evidence type="ECO:0000259" key="5">
    <source>
        <dbReference type="PROSITE" id="PS50931"/>
    </source>
</evidence>
<dbReference type="InterPro" id="IPR050950">
    <property type="entry name" value="HTH-type_LysR_regulators"/>
</dbReference>
<evidence type="ECO:0000256" key="1">
    <source>
        <dbReference type="ARBA" id="ARBA00009437"/>
    </source>
</evidence>